<feature type="region of interest" description="Disordered" evidence="1">
    <location>
        <begin position="1"/>
        <end position="20"/>
    </location>
</feature>
<keyword evidence="2" id="KW-0812">Transmembrane</keyword>
<protein>
    <recommendedName>
        <fullName evidence="5">ABC transporter permease</fullName>
    </recommendedName>
</protein>
<dbReference type="EMBL" id="JBHTBW010000087">
    <property type="protein sequence ID" value="MFC7443504.1"/>
    <property type="molecule type" value="Genomic_DNA"/>
</dbReference>
<sequence length="468" mass="54614">MIHPAARRRRQKRRMMAQPRNKEIQAKEITIKINLDKGTVSEETQKNQEGNQPENQGWTWWQQLIGVELLIGGFIVVWYMVSYFYQLGFKYFYNIPYYYMEFTVDRLMEPGKYISVTIFSFIFVLFLLFKCKNKLLYRSIYLGYLLGPTIIILNKLPLLIPDFNPWLIMTYLISAILIFIIGIYFDIKGFVKFSSLSDAVNLTSKSSRIIFTMLFILLLNVGAFFIGFNVQLIQEDYFTIETIEKIDGVKIKSKKVVLDKYKDYYVVAELEGGKKLYDNFQLVKIESNDNAPKFNISHNQVDFEESNEQDVVLKSEHLGLLSPYADFTIFNAFRDAANIEEKDLAKSSKATSEPLKIVNEKMAFELYNSEEYFDVLFKILYEYEPNKFITYKEYIVPGKEHIVGGNFDEYTFENGKLVLINESASKNGKLLVPNGNYKLYVECLSKKPCEAAGYLYSIEDHQNDSWTY</sequence>
<feature type="transmembrane region" description="Helical" evidence="2">
    <location>
        <begin position="141"/>
        <end position="160"/>
    </location>
</feature>
<evidence type="ECO:0000313" key="4">
    <source>
        <dbReference type="Proteomes" id="UP001596500"/>
    </source>
</evidence>
<proteinExistence type="predicted"/>
<evidence type="ECO:0000313" key="3">
    <source>
        <dbReference type="EMBL" id="MFC7443504.1"/>
    </source>
</evidence>
<organism evidence="3 4">
    <name type="scientific">Laceyella putida</name>
    <dbReference type="NCBI Taxonomy" id="110101"/>
    <lineage>
        <taxon>Bacteria</taxon>
        <taxon>Bacillati</taxon>
        <taxon>Bacillota</taxon>
        <taxon>Bacilli</taxon>
        <taxon>Bacillales</taxon>
        <taxon>Thermoactinomycetaceae</taxon>
        <taxon>Laceyella</taxon>
    </lineage>
</organism>
<keyword evidence="4" id="KW-1185">Reference proteome</keyword>
<feature type="transmembrane region" description="Helical" evidence="2">
    <location>
        <begin position="113"/>
        <end position="129"/>
    </location>
</feature>
<comment type="caution">
    <text evidence="3">The sequence shown here is derived from an EMBL/GenBank/DDBJ whole genome shotgun (WGS) entry which is preliminary data.</text>
</comment>
<feature type="transmembrane region" description="Helical" evidence="2">
    <location>
        <begin position="208"/>
        <end position="228"/>
    </location>
</feature>
<evidence type="ECO:0000256" key="1">
    <source>
        <dbReference type="SAM" id="MobiDB-lite"/>
    </source>
</evidence>
<reference evidence="4" key="1">
    <citation type="journal article" date="2019" name="Int. J. Syst. Evol. Microbiol.">
        <title>The Global Catalogue of Microorganisms (GCM) 10K type strain sequencing project: providing services to taxonomists for standard genome sequencing and annotation.</title>
        <authorList>
            <consortium name="The Broad Institute Genomics Platform"/>
            <consortium name="The Broad Institute Genome Sequencing Center for Infectious Disease"/>
            <person name="Wu L."/>
            <person name="Ma J."/>
        </authorList>
    </citation>
    <scope>NUCLEOTIDE SEQUENCE [LARGE SCALE GENOMIC DNA]</scope>
    <source>
        <strain evidence="4">CGMCC 1.12942</strain>
    </source>
</reference>
<dbReference type="Proteomes" id="UP001596500">
    <property type="component" value="Unassembled WGS sequence"/>
</dbReference>
<keyword evidence="2" id="KW-1133">Transmembrane helix</keyword>
<dbReference type="RefSeq" id="WP_379867835.1">
    <property type="nucleotide sequence ID" value="NZ_JBHTBW010000087.1"/>
</dbReference>
<evidence type="ECO:0008006" key="5">
    <source>
        <dbReference type="Google" id="ProtNLM"/>
    </source>
</evidence>
<feature type="transmembrane region" description="Helical" evidence="2">
    <location>
        <begin position="166"/>
        <end position="187"/>
    </location>
</feature>
<feature type="compositionally biased region" description="Basic residues" evidence="1">
    <location>
        <begin position="1"/>
        <end position="15"/>
    </location>
</feature>
<gene>
    <name evidence="3" type="ORF">ACFQNG_20810</name>
</gene>
<keyword evidence="2" id="KW-0472">Membrane</keyword>
<feature type="transmembrane region" description="Helical" evidence="2">
    <location>
        <begin position="69"/>
        <end position="93"/>
    </location>
</feature>
<accession>A0ABW2RRB8</accession>
<evidence type="ECO:0000256" key="2">
    <source>
        <dbReference type="SAM" id="Phobius"/>
    </source>
</evidence>
<name>A0ABW2RRB8_9BACL</name>